<evidence type="ECO:0000313" key="2">
    <source>
        <dbReference type="Proteomes" id="UP000238176"/>
    </source>
</evidence>
<evidence type="ECO:0000313" key="1">
    <source>
        <dbReference type="EMBL" id="PRY62251.1"/>
    </source>
</evidence>
<dbReference type="AlphaFoldDB" id="A0A2T0UWE0"/>
<protein>
    <submittedName>
        <fullName evidence="1">Uncharacterized protein</fullName>
    </submittedName>
</protein>
<organism evidence="1 2">
    <name type="scientific">Glycomyces artemisiae</name>
    <dbReference type="NCBI Taxonomy" id="1076443"/>
    <lineage>
        <taxon>Bacteria</taxon>
        <taxon>Bacillati</taxon>
        <taxon>Actinomycetota</taxon>
        <taxon>Actinomycetes</taxon>
        <taxon>Glycomycetales</taxon>
        <taxon>Glycomycetaceae</taxon>
        <taxon>Glycomyces</taxon>
    </lineage>
</organism>
<reference evidence="1 2" key="1">
    <citation type="submission" date="2018-03" db="EMBL/GenBank/DDBJ databases">
        <title>Genomic Encyclopedia of Type Strains, Phase III (KMG-III): the genomes of soil and plant-associated and newly described type strains.</title>
        <authorList>
            <person name="Whitman W."/>
        </authorList>
    </citation>
    <scope>NUCLEOTIDE SEQUENCE [LARGE SCALE GENOMIC DNA]</scope>
    <source>
        <strain evidence="1 2">CGMCC 4.7067</strain>
    </source>
</reference>
<keyword evidence="2" id="KW-1185">Reference proteome</keyword>
<comment type="caution">
    <text evidence="1">The sequence shown here is derived from an EMBL/GenBank/DDBJ whole genome shotgun (WGS) entry which is preliminary data.</text>
</comment>
<dbReference type="Proteomes" id="UP000238176">
    <property type="component" value="Unassembled WGS sequence"/>
</dbReference>
<gene>
    <name evidence="1" type="ORF">B0I28_101579</name>
</gene>
<accession>A0A2T0UWE0</accession>
<proteinExistence type="predicted"/>
<dbReference type="EMBL" id="PVTJ01000001">
    <property type="protein sequence ID" value="PRY62251.1"/>
    <property type="molecule type" value="Genomic_DNA"/>
</dbReference>
<name>A0A2T0UWE0_9ACTN</name>
<sequence length="103" mass="11397">MKEAQSRKSDPLARGGFTDGTHEFWVYATTADAPDSFQVAADGNRADIVMVVSGLNTGALHATWGDEWRSRTAEWQEWAKSCAFHVFDKGSLLAEPRTRFCDG</sequence>